<evidence type="ECO:0000313" key="8">
    <source>
        <dbReference type="Proteomes" id="UP000663297"/>
    </source>
</evidence>
<keyword evidence="4" id="KW-0274">FAD</keyword>
<proteinExistence type="inferred from homology"/>
<evidence type="ECO:0000256" key="5">
    <source>
        <dbReference type="ARBA" id="ARBA00023002"/>
    </source>
</evidence>
<dbReference type="InterPro" id="IPR006076">
    <property type="entry name" value="FAD-dep_OxRdtase"/>
</dbReference>
<dbReference type="PANTHER" id="PTHR11530">
    <property type="entry name" value="D-AMINO ACID OXIDASE"/>
    <property type="match status" value="1"/>
</dbReference>
<name>A0A7S8DI79_FUSCU</name>
<accession>A0A7S8DI79</accession>
<dbReference type="SUPFAM" id="SSF54373">
    <property type="entry name" value="FAD-linked reductases, C-terminal domain"/>
    <property type="match status" value="1"/>
</dbReference>
<sequence>MAFEQAFQNFVAQERASAAMLGQTMNLIAKSEDAMSEYAFLEDVSQKAYRSAQSARESAFERYNKNNTDLIPLQNAFSKGLDNWVKEKKIEAAKSVFSACIGTIGAIAATVASGGLAAPMIPAAAGSAVNAGKNIAHIINIIKGVVTTIKGIYEKFQPILEKLQTLAETIQNVVAALNASQTLKEKTALQRPDMSLDIFNATALWDIFREKIDDIEKTLSEIDFEAKGKYFFALKTLVINGKTYLQTQENLCQRGNELALVLLKVKLQHKDQKRLALSATATEQQGAVLDLLKRAMFDRLLTIRSLVFLDFQIYSEAYMFHALTDRPPVHISPVKPVPDYLEDAAKFQANIATFGSRIMVQQCKFSILTCGDAADATGLQSRLLKGDAVNVTLSPENPMFAGFSRIRVSKARCYLEGAITAVTENGPVKKNDLRLLLRTSGRFYDINLPGSNKDAPAEYNAYVGDARTLLFEYNIDDGSITCDAEYGQRLDYTQHSPLTEWEISIAPGGLQAKDLNMSGITGLRMELCAGVIGLSTALRVQERILSQNNPPSILIIARDFPSETSINYATPWAGAHYRPCPGYSPQLLREAKWAKKTYDILDSWPEKDKLTAGVEFMRGEEFFESPAPEYVDVAEDVSKSVYSHLESSFQLFSRGELDAMGDSLTLGFSYRTYSLNSPVYASFLLRRLQSRGARARQYTLTSLEEVFSIQDSVSVLINCSGTGFGDNKVFPIRGQTCLVRNLIDRTITRQNSDGTWSFAIPRPLEGGTIIGGTKEPHNWDPYPSSETRQTLLTNAAKWFPFGSDDSASTTTRASDRFHVITDIVGRRPAREGGLRLEIKKLRQGTVVHAYGVAGRGFELSWGIADEVVALLDKNGYLSSRPRL</sequence>
<dbReference type="Gene3D" id="3.40.50.720">
    <property type="entry name" value="NAD(P)-binding Rossmann-like Domain"/>
    <property type="match status" value="1"/>
</dbReference>
<dbReference type="PANTHER" id="PTHR11530:SF26">
    <property type="entry name" value="FAD DEPENDENT OXIDOREDUCTASE SUPERFAMILY (AFU_ORTHOLOGUE AFUA_5G13940)"/>
    <property type="match status" value="1"/>
</dbReference>
<dbReference type="InterPro" id="IPR023209">
    <property type="entry name" value="DAO"/>
</dbReference>
<dbReference type="GO" id="GO:0005737">
    <property type="term" value="C:cytoplasm"/>
    <property type="evidence" value="ECO:0007669"/>
    <property type="project" value="TreeGrafter"/>
</dbReference>
<organism evidence="7 8">
    <name type="scientific">Fusarium culmorum</name>
    <dbReference type="NCBI Taxonomy" id="5516"/>
    <lineage>
        <taxon>Eukaryota</taxon>
        <taxon>Fungi</taxon>
        <taxon>Dikarya</taxon>
        <taxon>Ascomycota</taxon>
        <taxon>Pezizomycotina</taxon>
        <taxon>Sordariomycetes</taxon>
        <taxon>Hypocreomycetidae</taxon>
        <taxon>Hypocreales</taxon>
        <taxon>Nectriaceae</taxon>
        <taxon>Fusarium</taxon>
    </lineage>
</organism>
<evidence type="ECO:0000256" key="2">
    <source>
        <dbReference type="ARBA" id="ARBA00006730"/>
    </source>
</evidence>
<dbReference type="PROSITE" id="PS00677">
    <property type="entry name" value="DAO"/>
    <property type="match status" value="1"/>
</dbReference>
<dbReference type="GO" id="GO:0003884">
    <property type="term" value="F:D-amino-acid oxidase activity"/>
    <property type="evidence" value="ECO:0007669"/>
    <property type="project" value="InterPro"/>
</dbReference>
<keyword evidence="5" id="KW-0560">Oxidoreductase</keyword>
<protein>
    <recommendedName>
        <fullName evidence="6">FAD dependent oxidoreductase domain-containing protein</fullName>
    </recommendedName>
</protein>
<dbReference type="EMBL" id="CP064750">
    <property type="protein sequence ID" value="QPC69078.1"/>
    <property type="molecule type" value="Genomic_DNA"/>
</dbReference>
<evidence type="ECO:0000256" key="4">
    <source>
        <dbReference type="ARBA" id="ARBA00022827"/>
    </source>
</evidence>
<evidence type="ECO:0000313" key="7">
    <source>
        <dbReference type="EMBL" id="QPC69078.1"/>
    </source>
</evidence>
<dbReference type="GO" id="GO:0071949">
    <property type="term" value="F:FAD binding"/>
    <property type="evidence" value="ECO:0007669"/>
    <property type="project" value="InterPro"/>
</dbReference>
<reference evidence="7" key="1">
    <citation type="submission" date="2020-11" db="EMBL/GenBank/DDBJ databases">
        <title>The chromosome-scale genome resource for two endophytic Fusarium species: F. culmorum and F. pseudograminearum.</title>
        <authorList>
            <person name="Yuan Z."/>
        </authorList>
    </citation>
    <scope>NUCLEOTIDE SEQUENCE</scope>
    <source>
        <strain evidence="7">Class2-1B</strain>
    </source>
</reference>
<dbReference type="Proteomes" id="UP000663297">
    <property type="component" value="Chromosome 4"/>
</dbReference>
<dbReference type="Pfam" id="PF01266">
    <property type="entry name" value="DAO"/>
    <property type="match status" value="1"/>
</dbReference>
<evidence type="ECO:0000256" key="3">
    <source>
        <dbReference type="ARBA" id="ARBA00022630"/>
    </source>
</evidence>
<evidence type="ECO:0000256" key="1">
    <source>
        <dbReference type="ARBA" id="ARBA00001974"/>
    </source>
</evidence>
<feature type="domain" description="FAD dependent oxidoreductase" evidence="6">
    <location>
        <begin position="529"/>
        <end position="869"/>
    </location>
</feature>
<comment type="similarity">
    <text evidence="2">Belongs to the DAMOX/DASOX family.</text>
</comment>
<dbReference type="InterPro" id="IPR006181">
    <property type="entry name" value="D-amino_acid_oxidase_CS"/>
</dbReference>
<dbReference type="Gene3D" id="3.30.9.10">
    <property type="entry name" value="D-Amino Acid Oxidase, subunit A, domain 2"/>
    <property type="match status" value="1"/>
</dbReference>
<evidence type="ECO:0000259" key="6">
    <source>
        <dbReference type="Pfam" id="PF01266"/>
    </source>
</evidence>
<comment type="cofactor">
    <cofactor evidence="1">
        <name>FAD</name>
        <dbReference type="ChEBI" id="CHEBI:57692"/>
    </cofactor>
</comment>
<dbReference type="AlphaFoldDB" id="A0A7S8DI79"/>
<keyword evidence="3" id="KW-0285">Flavoprotein</keyword>
<gene>
    <name evidence="7" type="ORF">HYE67_011309</name>
</gene>
<dbReference type="SUPFAM" id="SSF51971">
    <property type="entry name" value="Nucleotide-binding domain"/>
    <property type="match status" value="1"/>
</dbReference>
<dbReference type="GO" id="GO:0019478">
    <property type="term" value="P:D-amino acid catabolic process"/>
    <property type="evidence" value="ECO:0007669"/>
    <property type="project" value="TreeGrafter"/>
</dbReference>